<evidence type="ECO:0000313" key="10">
    <source>
        <dbReference type="EMBL" id="PWJ42746.1"/>
    </source>
</evidence>
<dbReference type="InterPro" id="IPR039426">
    <property type="entry name" value="TonB-dep_rcpt-like"/>
</dbReference>
<keyword evidence="2 7" id="KW-0813">Transport</keyword>
<evidence type="ECO:0000256" key="7">
    <source>
        <dbReference type="PROSITE-ProRule" id="PRU01360"/>
    </source>
</evidence>
<evidence type="ECO:0000256" key="5">
    <source>
        <dbReference type="ARBA" id="ARBA00023136"/>
    </source>
</evidence>
<gene>
    <name evidence="10" type="ORF">BC781_102291</name>
</gene>
<dbReference type="Gene3D" id="2.60.40.1120">
    <property type="entry name" value="Carboxypeptidase-like, regulatory domain"/>
    <property type="match status" value="1"/>
</dbReference>
<dbReference type="PROSITE" id="PS52016">
    <property type="entry name" value="TONB_DEPENDENT_REC_3"/>
    <property type="match status" value="1"/>
</dbReference>
<protein>
    <submittedName>
        <fullName evidence="10">TonB-linked SusC/RagA family outer membrane protein</fullName>
    </submittedName>
</protein>
<dbReference type="AlphaFoldDB" id="A0A315ZAX8"/>
<evidence type="ECO:0000259" key="9">
    <source>
        <dbReference type="Pfam" id="PF07715"/>
    </source>
</evidence>
<evidence type="ECO:0000256" key="3">
    <source>
        <dbReference type="ARBA" id="ARBA00022452"/>
    </source>
</evidence>
<comment type="caution">
    <text evidence="10">The sequence shown here is derived from an EMBL/GenBank/DDBJ whole genome shotgun (WGS) entry which is preliminary data.</text>
</comment>
<dbReference type="GO" id="GO:0009279">
    <property type="term" value="C:cell outer membrane"/>
    <property type="evidence" value="ECO:0007669"/>
    <property type="project" value="UniProtKB-SubCell"/>
</dbReference>
<dbReference type="Gene3D" id="2.170.130.10">
    <property type="entry name" value="TonB-dependent receptor, plug domain"/>
    <property type="match status" value="1"/>
</dbReference>
<dbReference type="FunFam" id="2.170.130.10:FF:000008">
    <property type="entry name" value="SusC/RagA family TonB-linked outer membrane protein"/>
    <property type="match status" value="1"/>
</dbReference>
<dbReference type="Gene3D" id="2.40.170.20">
    <property type="entry name" value="TonB-dependent receptor, beta-barrel domain"/>
    <property type="match status" value="1"/>
</dbReference>
<dbReference type="SUPFAM" id="SSF49464">
    <property type="entry name" value="Carboxypeptidase regulatory domain-like"/>
    <property type="match status" value="1"/>
</dbReference>
<proteinExistence type="inferred from homology"/>
<keyword evidence="8" id="KW-0732">Signal</keyword>
<keyword evidence="6 7" id="KW-0998">Cell outer membrane</keyword>
<sequence length="1015" mass="112024">MKIYLSCIILLWGSAVLAQSSQISGVVKDTQKLPLPGVTIMLKGTTKGVVTGVDGKFAIEAPTNPETVLVFSMLGYQTQEATIGSQTYFDIILEEDVKHLEEVIVTGYNEFDKKKLTGAVSGVDAELIENVPVASFEQMLQGQAPGVIVNSTSGQPGAPASVRIRGTGSINGSNTPLYILDGVPIEASVFASLNPNDFSSVTILKDATATAIYGSRGANGVIVITTKRGKVGRSVVQYRMQYGWSQMGKLKLEPMKSEQKLSYEEYAKIGQGWELSPDNPENSILTNEDLANGITSVDLKRALNAAELEQLRNIDTDWVGAVTQTGITQSHELSMSGGRDNTRFFISGSYFQQEGIAIGTGLERGTGRFNIDHDASDVLRFGLSSSLGFSTQDNLGGNDGALTYANPFANAMLKNPYERIRNPETGEYEFGANDTNPVEIIETNKQKVDEFKGIGSFHLEYEPVSKLKLKSKIGIDYRVREYENFTDPESQYGSDPTITQGGQGSYYTANTRNFTYNWVNTANYKYNINKIHDFDFLLGAELIRNEYHSSSFTGYGLNSKLPSTPASITPGSAVGGDDGNGFIPRVGGGKTQNALLSYFFMTNYAFSDKYTIQASIRRDGSSKFGDGNKWATFWAFGGGWMASEENFMKNVKAISTLKFRLSYGKTGNQNGIGDFQARGVYTSLSYNGVTSIAPGQLENQYLKWEVSNQLNTGFDLGLFADRIFMSVDLYNNITSDLFIQSKLSATAGFPSVERNAGEMRNRGIEMTFETINVQRPSGFRWSTSVNFSYNQNEILDLGGETEFEQGTSIIQVGLPFGTHYTVGWAGVNPANGRPIYTDKDGNTTVVYDPANARPDFGTYLPPWSGGFSNSFAYKGLELSIFFSFQTGHHLFNNTRYFSENAFFALQNQSTHMATVWRQPGDITDVQAPQYKREFSSLDVENASFLRLRNISLSYQLQPLLLQKSRTFTSLRVYMMGQNIYTWTQYTGMDPETGNNIDQFVYPTPRTFTVGLEAQF</sequence>
<evidence type="ECO:0000313" key="11">
    <source>
        <dbReference type="Proteomes" id="UP000245535"/>
    </source>
</evidence>
<feature type="domain" description="TonB-dependent receptor plug" evidence="9">
    <location>
        <begin position="113"/>
        <end position="221"/>
    </location>
</feature>
<evidence type="ECO:0000256" key="1">
    <source>
        <dbReference type="ARBA" id="ARBA00004571"/>
    </source>
</evidence>
<dbReference type="Proteomes" id="UP000245535">
    <property type="component" value="Unassembled WGS sequence"/>
</dbReference>
<reference evidence="10 11" key="1">
    <citation type="submission" date="2018-03" db="EMBL/GenBank/DDBJ databases">
        <title>Genomic Encyclopedia of Archaeal and Bacterial Type Strains, Phase II (KMG-II): from individual species to whole genera.</title>
        <authorList>
            <person name="Goeker M."/>
        </authorList>
    </citation>
    <scope>NUCLEOTIDE SEQUENCE [LARGE SCALE GENOMIC DNA]</scope>
    <source>
        <strain evidence="10 11">DSM 28229</strain>
    </source>
</reference>
<dbReference type="Pfam" id="PF07715">
    <property type="entry name" value="Plug"/>
    <property type="match status" value="1"/>
</dbReference>
<dbReference type="OrthoDB" id="9768177at2"/>
<comment type="similarity">
    <text evidence="7">Belongs to the TonB-dependent receptor family.</text>
</comment>
<dbReference type="InterPro" id="IPR023996">
    <property type="entry name" value="TonB-dep_OMP_SusC/RagA"/>
</dbReference>
<name>A0A315ZAX8_SEDFL</name>
<dbReference type="InterPro" id="IPR012910">
    <property type="entry name" value="Plug_dom"/>
</dbReference>
<dbReference type="InterPro" id="IPR008969">
    <property type="entry name" value="CarboxyPept-like_regulatory"/>
</dbReference>
<keyword evidence="5 7" id="KW-0472">Membrane</keyword>
<dbReference type="EMBL" id="QGDO01000002">
    <property type="protein sequence ID" value="PWJ42746.1"/>
    <property type="molecule type" value="Genomic_DNA"/>
</dbReference>
<keyword evidence="3 7" id="KW-1134">Transmembrane beta strand</keyword>
<dbReference type="NCBIfam" id="TIGR04057">
    <property type="entry name" value="SusC_RagA_signa"/>
    <property type="match status" value="1"/>
</dbReference>
<dbReference type="InterPro" id="IPR037066">
    <property type="entry name" value="Plug_dom_sf"/>
</dbReference>
<accession>A0A315ZAX8</accession>
<keyword evidence="4 7" id="KW-0812">Transmembrane</keyword>
<dbReference type="SUPFAM" id="SSF56935">
    <property type="entry name" value="Porins"/>
    <property type="match status" value="1"/>
</dbReference>
<dbReference type="InterPro" id="IPR023997">
    <property type="entry name" value="TonB-dep_OMP_SusC/RagA_CS"/>
</dbReference>
<keyword evidence="11" id="KW-1185">Reference proteome</keyword>
<dbReference type="RefSeq" id="WP_109616873.1">
    <property type="nucleotide sequence ID" value="NZ_QGDO01000002.1"/>
</dbReference>
<dbReference type="Pfam" id="PF13715">
    <property type="entry name" value="CarbopepD_reg_2"/>
    <property type="match status" value="1"/>
</dbReference>
<evidence type="ECO:0000256" key="2">
    <source>
        <dbReference type="ARBA" id="ARBA00022448"/>
    </source>
</evidence>
<evidence type="ECO:0000256" key="6">
    <source>
        <dbReference type="ARBA" id="ARBA00023237"/>
    </source>
</evidence>
<feature type="signal peptide" evidence="8">
    <location>
        <begin position="1"/>
        <end position="18"/>
    </location>
</feature>
<dbReference type="InterPro" id="IPR036942">
    <property type="entry name" value="Beta-barrel_TonB_sf"/>
</dbReference>
<dbReference type="NCBIfam" id="TIGR04056">
    <property type="entry name" value="OMP_RagA_SusC"/>
    <property type="match status" value="1"/>
</dbReference>
<feature type="chain" id="PRO_5016328954" evidence="8">
    <location>
        <begin position="19"/>
        <end position="1015"/>
    </location>
</feature>
<evidence type="ECO:0000256" key="4">
    <source>
        <dbReference type="ARBA" id="ARBA00022692"/>
    </source>
</evidence>
<evidence type="ECO:0000256" key="8">
    <source>
        <dbReference type="SAM" id="SignalP"/>
    </source>
</evidence>
<comment type="subcellular location">
    <subcellularLocation>
        <location evidence="1 7">Cell outer membrane</location>
        <topology evidence="1 7">Multi-pass membrane protein</topology>
    </subcellularLocation>
</comment>
<organism evidence="10 11">
    <name type="scientific">Sediminitomix flava</name>
    <dbReference type="NCBI Taxonomy" id="379075"/>
    <lineage>
        <taxon>Bacteria</taxon>
        <taxon>Pseudomonadati</taxon>
        <taxon>Bacteroidota</taxon>
        <taxon>Cytophagia</taxon>
        <taxon>Cytophagales</taxon>
        <taxon>Flammeovirgaceae</taxon>
        <taxon>Sediminitomix</taxon>
    </lineage>
</organism>